<dbReference type="RefSeq" id="WP_225675258.1">
    <property type="nucleotide sequence ID" value="NZ_JAEDAH010000067.1"/>
</dbReference>
<sequence>MRTLAVYQLKGGVGKTTTAVNLAALAARDNIRTLIWDLDPQGGSSWIFHADNGKQQDEFWRGKVPVGSLIRHTRIPRLDILPADMSLRKFHQRVDSRKEARQFMNDTLAALSETYGLIILDCPPLMTPQMEGVLRACDRILLPVQPSLLSIRAYQQIKDDFDWAKSKQWLPFVTMIDRRKPDHVRWVQQDLKEYPEFLNTFVGYSASAERMLHQRNPIVEDQPAVPLARNYRALWQTVKPLLNLR</sequence>
<protein>
    <submittedName>
        <fullName evidence="2">ParA family protein</fullName>
    </submittedName>
</protein>
<evidence type="ECO:0000259" key="1">
    <source>
        <dbReference type="Pfam" id="PF13614"/>
    </source>
</evidence>
<gene>
    <name evidence="2" type="ORF">I9W95_12120</name>
</gene>
<dbReference type="InterPro" id="IPR025669">
    <property type="entry name" value="AAA_dom"/>
</dbReference>
<evidence type="ECO:0000313" key="2">
    <source>
        <dbReference type="EMBL" id="MCA6064354.1"/>
    </source>
</evidence>
<reference evidence="2 3" key="1">
    <citation type="submission" date="2020-12" db="EMBL/GenBank/DDBJ databases">
        <title>Novel Thalassolituus-related marine hydrocarbonoclastic bacteria mediated algae-derived hydrocarbons mineralization in twilight zone of the northern South China Sea.</title>
        <authorList>
            <person name="Dong C."/>
        </authorList>
    </citation>
    <scope>NUCLEOTIDE SEQUENCE [LARGE SCALE GENOMIC DNA]</scope>
    <source>
        <strain evidence="2 3">IMCC1826</strain>
    </source>
</reference>
<name>A0ABS7ZRG3_9GAMM</name>
<comment type="caution">
    <text evidence="2">The sequence shown here is derived from an EMBL/GenBank/DDBJ whole genome shotgun (WGS) entry which is preliminary data.</text>
</comment>
<dbReference type="InterPro" id="IPR050678">
    <property type="entry name" value="DNA_Partitioning_ATPase"/>
</dbReference>
<dbReference type="PANTHER" id="PTHR13696">
    <property type="entry name" value="P-LOOP CONTAINING NUCLEOSIDE TRIPHOSPHATE HYDROLASE"/>
    <property type="match status" value="1"/>
</dbReference>
<keyword evidence="3" id="KW-1185">Reference proteome</keyword>
<dbReference type="Gene3D" id="3.40.50.300">
    <property type="entry name" value="P-loop containing nucleotide triphosphate hydrolases"/>
    <property type="match status" value="1"/>
</dbReference>
<dbReference type="SUPFAM" id="SSF52540">
    <property type="entry name" value="P-loop containing nucleoside triphosphate hydrolases"/>
    <property type="match status" value="1"/>
</dbReference>
<accession>A0ABS7ZRG3</accession>
<organism evidence="2 3">
    <name type="scientific">Thalassolituus marinus</name>
    <dbReference type="NCBI Taxonomy" id="671053"/>
    <lineage>
        <taxon>Bacteria</taxon>
        <taxon>Pseudomonadati</taxon>
        <taxon>Pseudomonadota</taxon>
        <taxon>Gammaproteobacteria</taxon>
        <taxon>Oceanospirillales</taxon>
        <taxon>Oceanospirillaceae</taxon>
        <taxon>Thalassolituus</taxon>
    </lineage>
</organism>
<dbReference type="Pfam" id="PF13614">
    <property type="entry name" value="AAA_31"/>
    <property type="match status" value="1"/>
</dbReference>
<dbReference type="InterPro" id="IPR027417">
    <property type="entry name" value="P-loop_NTPase"/>
</dbReference>
<feature type="domain" description="AAA" evidence="1">
    <location>
        <begin position="1"/>
        <end position="159"/>
    </location>
</feature>
<dbReference type="PANTHER" id="PTHR13696:SF52">
    <property type="entry name" value="PARA FAMILY PROTEIN CT_582"/>
    <property type="match status" value="1"/>
</dbReference>
<dbReference type="EMBL" id="JAEDAH010000067">
    <property type="protein sequence ID" value="MCA6064354.1"/>
    <property type="molecule type" value="Genomic_DNA"/>
</dbReference>
<dbReference type="Proteomes" id="UP000714380">
    <property type="component" value="Unassembled WGS sequence"/>
</dbReference>
<proteinExistence type="predicted"/>
<dbReference type="CDD" id="cd02042">
    <property type="entry name" value="ParAB_family"/>
    <property type="match status" value="1"/>
</dbReference>
<evidence type="ECO:0000313" key="3">
    <source>
        <dbReference type="Proteomes" id="UP000714380"/>
    </source>
</evidence>